<dbReference type="InterPro" id="IPR046551">
    <property type="entry name" value="DUF6705"/>
</dbReference>
<keyword evidence="4" id="KW-1185">Reference proteome</keyword>
<sequence length="185" mass="21064">MKYLIVIITFFISACNAQTISLESAAQCLNNPNCADYNYAKDINNSLHQYIGVWKGNHNGKSYEIKLNKILYEDLGQKTDILVGRLQLKDSNGNTLYTSFNVTDDTKTNFIGLNFQADLKAYRMYFVGNSQCGEYGTVYLRIKQETPNQMSLFMLADQEIIKEGLCPSNFSPTIPYKTTIFLTRQ</sequence>
<dbReference type="PROSITE" id="PS51257">
    <property type="entry name" value="PROKAR_LIPOPROTEIN"/>
    <property type="match status" value="1"/>
</dbReference>
<evidence type="ECO:0000313" key="3">
    <source>
        <dbReference type="EMBL" id="KFF12793.1"/>
    </source>
</evidence>
<reference evidence="3 4" key="1">
    <citation type="submission" date="2014-07" db="EMBL/GenBank/DDBJ databases">
        <title>Genome of Chryseobacterium soli DSM 19298.</title>
        <authorList>
            <person name="Stropko S.J."/>
            <person name="Pipes S.E."/>
            <person name="Newman J."/>
        </authorList>
    </citation>
    <scope>NUCLEOTIDE SEQUENCE [LARGE SCALE GENOMIC DNA]</scope>
    <source>
        <strain evidence="3 4">DSM 19298</strain>
    </source>
</reference>
<dbReference type="eggNOG" id="ENOG5033YRG">
    <property type="taxonomic scope" value="Bacteria"/>
</dbReference>
<name>A0A086A7X9_9FLAO</name>
<comment type="caution">
    <text evidence="3">The sequence shown here is derived from an EMBL/GenBank/DDBJ whole genome shotgun (WGS) entry which is preliminary data.</text>
</comment>
<proteinExistence type="predicted"/>
<keyword evidence="1" id="KW-0732">Signal</keyword>
<dbReference type="EMBL" id="JPRH01000003">
    <property type="protein sequence ID" value="KFF12793.1"/>
    <property type="molecule type" value="Genomic_DNA"/>
</dbReference>
<accession>A0A086A7X9</accession>
<dbReference type="STRING" id="445961.IW15_08365"/>
<feature type="domain" description="DUF6705" evidence="2">
    <location>
        <begin position="1"/>
        <end position="103"/>
    </location>
</feature>
<evidence type="ECO:0000313" key="4">
    <source>
        <dbReference type="Proteomes" id="UP000028705"/>
    </source>
</evidence>
<evidence type="ECO:0000259" key="2">
    <source>
        <dbReference type="Pfam" id="PF20448"/>
    </source>
</evidence>
<gene>
    <name evidence="3" type="ORF">IW15_08365</name>
</gene>
<dbReference type="AlphaFoldDB" id="A0A086A7X9"/>
<protein>
    <recommendedName>
        <fullName evidence="2">DUF6705 domain-containing protein</fullName>
    </recommendedName>
</protein>
<evidence type="ECO:0000256" key="1">
    <source>
        <dbReference type="SAM" id="SignalP"/>
    </source>
</evidence>
<dbReference type="Proteomes" id="UP000028705">
    <property type="component" value="Unassembled WGS sequence"/>
</dbReference>
<dbReference type="OrthoDB" id="1274930at2"/>
<feature type="signal peptide" evidence="1">
    <location>
        <begin position="1"/>
        <end position="17"/>
    </location>
</feature>
<dbReference type="Pfam" id="PF20448">
    <property type="entry name" value="DUF6705"/>
    <property type="match status" value="1"/>
</dbReference>
<feature type="chain" id="PRO_5001802306" description="DUF6705 domain-containing protein" evidence="1">
    <location>
        <begin position="18"/>
        <end position="185"/>
    </location>
</feature>
<organism evidence="3 4">
    <name type="scientific">Chryseobacterium soli</name>
    <dbReference type="NCBI Taxonomy" id="445961"/>
    <lineage>
        <taxon>Bacteria</taxon>
        <taxon>Pseudomonadati</taxon>
        <taxon>Bacteroidota</taxon>
        <taxon>Flavobacteriia</taxon>
        <taxon>Flavobacteriales</taxon>
        <taxon>Weeksellaceae</taxon>
        <taxon>Chryseobacterium group</taxon>
        <taxon>Chryseobacterium</taxon>
    </lineage>
</organism>
<dbReference type="RefSeq" id="WP_034710510.1">
    <property type="nucleotide sequence ID" value="NZ_JPRH01000003.1"/>
</dbReference>